<reference evidence="10 11" key="1">
    <citation type="submission" date="2020-05" db="EMBL/GenBank/DDBJ databases">
        <title>Horizontal transmission and recombination maintain forever young bacterial symbiont genomes.</title>
        <authorList>
            <person name="Russell S.L."/>
            <person name="Pepper-Tunick E."/>
            <person name="Svedberg J."/>
            <person name="Byrne A."/>
            <person name="Ruelas Castillo J."/>
            <person name="Vollmers C."/>
            <person name="Beinart R.A."/>
            <person name="Corbett-Detig R."/>
        </authorList>
    </citation>
    <scope>NUCLEOTIDE SEQUENCE [LARGE SCALE GENOMIC DNA]</scope>
    <source>
        <strain evidence="10">Monterey_2004</strain>
    </source>
</reference>
<evidence type="ECO:0000313" key="10">
    <source>
        <dbReference type="EMBL" id="NYT52352.1"/>
    </source>
</evidence>
<dbReference type="SMART" id="SM00491">
    <property type="entry name" value="HELICc2"/>
    <property type="match status" value="1"/>
</dbReference>
<evidence type="ECO:0000259" key="9">
    <source>
        <dbReference type="PROSITE" id="PS51193"/>
    </source>
</evidence>
<evidence type="ECO:0000313" key="11">
    <source>
        <dbReference type="Proteomes" id="UP000525329"/>
    </source>
</evidence>
<dbReference type="Pfam" id="PF13307">
    <property type="entry name" value="Helicase_C_2"/>
    <property type="match status" value="1"/>
</dbReference>
<dbReference type="SUPFAM" id="SSF52540">
    <property type="entry name" value="P-loop containing nucleoside triphosphate hydrolases"/>
    <property type="match status" value="1"/>
</dbReference>
<dbReference type="GO" id="GO:0046872">
    <property type="term" value="F:metal ion binding"/>
    <property type="evidence" value="ECO:0007669"/>
    <property type="project" value="UniProtKB-KW"/>
</dbReference>
<dbReference type="GO" id="GO:0009432">
    <property type="term" value="P:SOS response"/>
    <property type="evidence" value="ECO:0007669"/>
    <property type="project" value="TreeGrafter"/>
</dbReference>
<name>A0A853G9H0_9GAMM</name>
<dbReference type="PROSITE" id="PS51193">
    <property type="entry name" value="HELICASE_ATP_BIND_2"/>
    <property type="match status" value="1"/>
</dbReference>
<evidence type="ECO:0000256" key="1">
    <source>
        <dbReference type="ARBA" id="ARBA00022723"/>
    </source>
</evidence>
<dbReference type="EMBL" id="JACCHU010000001">
    <property type="protein sequence ID" value="NYT52352.1"/>
    <property type="molecule type" value="Genomic_DNA"/>
</dbReference>
<accession>A0A853G9H0</accession>
<evidence type="ECO:0000256" key="4">
    <source>
        <dbReference type="ARBA" id="ARBA00022806"/>
    </source>
</evidence>
<dbReference type="PANTHER" id="PTHR11472">
    <property type="entry name" value="DNA REPAIR DEAD HELICASE RAD3/XP-D SUBFAMILY MEMBER"/>
    <property type="match status" value="1"/>
</dbReference>
<dbReference type="Proteomes" id="UP000525329">
    <property type="component" value="Unassembled WGS sequence"/>
</dbReference>
<comment type="caution">
    <text evidence="10">The sequence shown here is derived from an EMBL/GenBank/DDBJ whole genome shotgun (WGS) entry which is preliminary data.</text>
</comment>
<sequence length="686" mass="78671">MLSNELKTKIQQSFKNLKENMNGFITRQTQNKMIAEISKTLSGEYKNRHNILCVEAPTGTGKTFAYLLGSIPIAKANKKKLIISSANVTLQEQLFFKDIPQAQQYCCVDFEYTLIKGRSRYVCIRNLINICENNKNDNHLFKSIPLFDKPPGKYQLEQFSKMLYNYSTKKWNGEIDDLIPTPNRSIWQQIECNRFTCTIKNCEFYKDCVFFKTRQKIIKADVIVANHDLVLADLSTGNTVLPNVSKSIFIFDEAHHLNSKALSHFSLTTSTEFIKTSVRQTKEVSEKLCKISKQNIPNINIKQIDDYITDLIQLLEQLKFNENIYLFNQGIIDESIKQISRNILTLINIIQTKFTLLKEFWSDYLKKTVINQSISGPINNMAGQCEQRLFSIIALFSSFLQIDKPSKIPNSRWIEKSILITNKRTNYLLNSAQTDISKNLDRLIWSKASGAILTSATLTSLGSFERLNKQLGLLRNENQYLRLPSPFMFNQVDLIIAKLKANPTQVYEHTQETTLQLLKRLDNDEGSLVLFTSNKQMQIVANLINKRLNCTLFIQGEYPKKNILKKHIDLRKQGKGSIIFGLDSFSEGVDLKGNNLTHVIITKLRFSVPTSPIDRTLATYLKSQNRNPFMEISLPDASLRLIQACGRLIRSETDVGKITIFDNRLTSKFYGKLLLNALPNYNIIIE</sequence>
<dbReference type="AlphaFoldDB" id="A0A853G9H0"/>
<dbReference type="SMART" id="SM00488">
    <property type="entry name" value="DEXDc2"/>
    <property type="match status" value="1"/>
</dbReference>
<evidence type="ECO:0000256" key="8">
    <source>
        <dbReference type="ARBA" id="ARBA00023235"/>
    </source>
</evidence>
<evidence type="ECO:0000256" key="5">
    <source>
        <dbReference type="ARBA" id="ARBA00022840"/>
    </source>
</evidence>
<keyword evidence="7" id="KW-0411">Iron-sulfur</keyword>
<gene>
    <name evidence="10" type="primary">dinG</name>
    <name evidence="10" type="ORF">H0A74_02065</name>
</gene>
<evidence type="ECO:0000256" key="3">
    <source>
        <dbReference type="ARBA" id="ARBA00022801"/>
    </source>
</evidence>
<dbReference type="GO" id="GO:0016818">
    <property type="term" value="F:hydrolase activity, acting on acid anhydrides, in phosphorus-containing anhydrides"/>
    <property type="evidence" value="ECO:0007669"/>
    <property type="project" value="InterPro"/>
</dbReference>
<keyword evidence="6" id="KW-0408">Iron</keyword>
<dbReference type="InterPro" id="IPR014001">
    <property type="entry name" value="Helicase_ATP-bd"/>
</dbReference>
<dbReference type="GO" id="GO:0051539">
    <property type="term" value="F:4 iron, 4 sulfur cluster binding"/>
    <property type="evidence" value="ECO:0007669"/>
    <property type="project" value="TreeGrafter"/>
</dbReference>
<evidence type="ECO:0000256" key="2">
    <source>
        <dbReference type="ARBA" id="ARBA00022741"/>
    </source>
</evidence>
<dbReference type="InterPro" id="IPR045028">
    <property type="entry name" value="DinG/Rad3-like"/>
</dbReference>
<dbReference type="SMART" id="SM00487">
    <property type="entry name" value="DEXDc"/>
    <property type="match status" value="1"/>
</dbReference>
<dbReference type="InterPro" id="IPR014013">
    <property type="entry name" value="Helic_SF1/SF2_ATP-bd_DinG/Rad3"/>
</dbReference>
<keyword evidence="3 10" id="KW-0378">Hydrolase</keyword>
<evidence type="ECO:0000256" key="6">
    <source>
        <dbReference type="ARBA" id="ARBA00023004"/>
    </source>
</evidence>
<dbReference type="GO" id="GO:0033677">
    <property type="term" value="F:DNA/RNA helicase activity"/>
    <property type="evidence" value="ECO:0007669"/>
    <property type="project" value="TreeGrafter"/>
</dbReference>
<keyword evidence="2" id="KW-0547">Nucleotide-binding</keyword>
<proteinExistence type="predicted"/>
<feature type="domain" description="Helicase ATP-binding" evidence="9">
    <location>
        <begin position="16"/>
        <end position="318"/>
    </location>
</feature>
<dbReference type="InterPro" id="IPR027417">
    <property type="entry name" value="P-loop_NTPase"/>
</dbReference>
<dbReference type="Pfam" id="PF06733">
    <property type="entry name" value="DEAD_2"/>
    <property type="match status" value="1"/>
</dbReference>
<evidence type="ECO:0000256" key="7">
    <source>
        <dbReference type="ARBA" id="ARBA00023014"/>
    </source>
</evidence>
<dbReference type="InterPro" id="IPR006554">
    <property type="entry name" value="Helicase-like_DEXD_c2"/>
</dbReference>
<dbReference type="GO" id="GO:0003678">
    <property type="term" value="F:DNA helicase activity"/>
    <property type="evidence" value="ECO:0007669"/>
    <property type="project" value="UniProtKB-EC"/>
</dbReference>
<dbReference type="Gene3D" id="3.40.50.300">
    <property type="entry name" value="P-loop containing nucleotide triphosphate hydrolases"/>
    <property type="match status" value="2"/>
</dbReference>
<protein>
    <submittedName>
        <fullName evidence="10">ATP-dependent DNA helicase DinG</fullName>
        <ecNumber evidence="10">3.6.4.12</ecNumber>
    </submittedName>
</protein>
<keyword evidence="1" id="KW-0479">Metal-binding</keyword>
<dbReference type="NCBIfam" id="NF008729">
    <property type="entry name" value="PRK11747.1"/>
    <property type="match status" value="1"/>
</dbReference>
<dbReference type="GO" id="GO:0003677">
    <property type="term" value="F:DNA binding"/>
    <property type="evidence" value="ECO:0007669"/>
    <property type="project" value="InterPro"/>
</dbReference>
<dbReference type="GO" id="GO:0005524">
    <property type="term" value="F:ATP binding"/>
    <property type="evidence" value="ECO:0007669"/>
    <property type="project" value="UniProtKB-KW"/>
</dbReference>
<dbReference type="InterPro" id="IPR010614">
    <property type="entry name" value="RAD3-like_helicase_DEAD"/>
</dbReference>
<keyword evidence="5" id="KW-0067">ATP-binding</keyword>
<dbReference type="InterPro" id="IPR006555">
    <property type="entry name" value="ATP-dep_Helicase_C"/>
</dbReference>
<dbReference type="EC" id="3.6.4.12" evidence="10"/>
<dbReference type="GO" id="GO:0006281">
    <property type="term" value="P:DNA repair"/>
    <property type="evidence" value="ECO:0007669"/>
    <property type="project" value="TreeGrafter"/>
</dbReference>
<dbReference type="PANTHER" id="PTHR11472:SF59">
    <property type="entry name" value="ATP-DEPENDENT DNA HELICASE DING"/>
    <property type="match status" value="1"/>
</dbReference>
<keyword evidence="8" id="KW-0413">Isomerase</keyword>
<organism evidence="10 11">
    <name type="scientific">Candidatus Vesicomyosocius endoextente</name>
    <dbReference type="NCBI Taxonomy" id="2738853"/>
    <lineage>
        <taxon>Bacteria</taxon>
        <taxon>Pseudomonadati</taxon>
        <taxon>Pseudomonadota</taxon>
        <taxon>Gammaproteobacteria</taxon>
        <taxon>Candidatus Pseudothioglobaceae</taxon>
        <taxon>Candidatus Vesicomyidisocius</taxon>
    </lineage>
</organism>
<keyword evidence="4 10" id="KW-0347">Helicase</keyword>